<feature type="transmembrane region" description="Helical" evidence="7">
    <location>
        <begin position="77"/>
        <end position="98"/>
    </location>
</feature>
<protein>
    <submittedName>
        <fullName evidence="9">MFS transporter</fullName>
    </submittedName>
</protein>
<dbReference type="CDD" id="cd17321">
    <property type="entry name" value="MFS_MMR_MDR_like"/>
    <property type="match status" value="1"/>
</dbReference>
<feature type="transmembrane region" description="Helical" evidence="7">
    <location>
        <begin position="104"/>
        <end position="123"/>
    </location>
</feature>
<keyword evidence="6 7" id="KW-0472">Membrane</keyword>
<name>A0A967AZE5_9MICO</name>
<dbReference type="EMBL" id="JAAOIV010000003">
    <property type="protein sequence ID" value="NHN55222.1"/>
    <property type="molecule type" value="Genomic_DNA"/>
</dbReference>
<dbReference type="InterPro" id="IPR036259">
    <property type="entry name" value="MFS_trans_sf"/>
</dbReference>
<comment type="subcellular location">
    <subcellularLocation>
        <location evidence="1">Cell membrane</location>
        <topology evidence="1">Multi-pass membrane protein</topology>
    </subcellularLocation>
</comment>
<sequence>MRLHEPAGRRLLATTVLGSGVVFLDGTVTNVALPHIGTELHADLAGLQWVINGYTLALASLILVGGSLGDRFGRKRVFAWGTAGFAVASVLTALAPTIELLVGARVLQGIAAAMLTPGSLAMLQSSFHPDDRMKAIGAWTGTLGVATAGGPLLGGWLVGIDWRWAFWINLPLGLLVLWLLRPAPETRDPKAAHHLDLAGLVLTPVTLAGITWALTVWPARSAVVAGVVGLLAAVAFVVAERRERAPMVPLGLFADRVFAAINLVTLFIYAALSGSMLFLAIFLQVSAGWTPLAAGAATVPLSIVMLFLASRGGDLATKIGARTPMVAGALVLAAGLALLAFAPDHPRFLVNILPGVLLMGFGLSLLVAPLTGTVLAAAPDELSGLASGINNAVSRTAGLLAVAALPLLVGLSGEAYRNGPAVASAYRQSMWWCCGLVLLGAALTFLGLTPKRR</sequence>
<dbReference type="PANTHER" id="PTHR42718:SF42">
    <property type="entry name" value="EXPORT PROTEIN"/>
    <property type="match status" value="1"/>
</dbReference>
<dbReference type="PANTHER" id="PTHR42718">
    <property type="entry name" value="MAJOR FACILITATOR SUPERFAMILY MULTIDRUG TRANSPORTER MFSC"/>
    <property type="match status" value="1"/>
</dbReference>
<keyword evidence="2" id="KW-0813">Transport</keyword>
<evidence type="ECO:0000256" key="6">
    <source>
        <dbReference type="ARBA" id="ARBA00023136"/>
    </source>
</evidence>
<feature type="transmembrane region" description="Helical" evidence="7">
    <location>
        <begin position="221"/>
        <end position="239"/>
    </location>
</feature>
<organism evidence="9 10">
    <name type="scientific">Metallococcus carri</name>
    <dbReference type="NCBI Taxonomy" id="1656884"/>
    <lineage>
        <taxon>Bacteria</taxon>
        <taxon>Bacillati</taxon>
        <taxon>Actinomycetota</taxon>
        <taxon>Actinomycetes</taxon>
        <taxon>Micrococcales</taxon>
        <taxon>Dermacoccaceae</taxon>
        <taxon>Metallococcus</taxon>
    </lineage>
</organism>
<feature type="transmembrane region" description="Helical" evidence="7">
    <location>
        <begin position="348"/>
        <end position="377"/>
    </location>
</feature>
<accession>A0A967AZE5</accession>
<evidence type="ECO:0000256" key="7">
    <source>
        <dbReference type="SAM" id="Phobius"/>
    </source>
</evidence>
<reference evidence="9" key="1">
    <citation type="submission" date="2020-03" db="EMBL/GenBank/DDBJ databases">
        <title>Draft sequencing of Calidifontibacter sp. DB0510.</title>
        <authorList>
            <person name="Kim D.-U."/>
        </authorList>
    </citation>
    <scope>NUCLEOTIDE SEQUENCE</scope>
    <source>
        <strain evidence="9">DB0510</strain>
    </source>
</reference>
<feature type="transmembrane region" description="Helical" evidence="7">
    <location>
        <begin position="429"/>
        <end position="448"/>
    </location>
</feature>
<evidence type="ECO:0000313" key="9">
    <source>
        <dbReference type="EMBL" id="NHN55222.1"/>
    </source>
</evidence>
<dbReference type="NCBIfam" id="TIGR00711">
    <property type="entry name" value="efflux_EmrB"/>
    <property type="match status" value="1"/>
</dbReference>
<feature type="transmembrane region" description="Helical" evidence="7">
    <location>
        <begin position="135"/>
        <end position="158"/>
    </location>
</feature>
<feature type="transmembrane region" description="Helical" evidence="7">
    <location>
        <begin position="260"/>
        <end position="283"/>
    </location>
</feature>
<dbReference type="SUPFAM" id="SSF103473">
    <property type="entry name" value="MFS general substrate transporter"/>
    <property type="match status" value="1"/>
</dbReference>
<dbReference type="GO" id="GO:0005886">
    <property type="term" value="C:plasma membrane"/>
    <property type="evidence" value="ECO:0007669"/>
    <property type="project" value="UniProtKB-SubCell"/>
</dbReference>
<dbReference type="InterPro" id="IPR004638">
    <property type="entry name" value="EmrB-like"/>
</dbReference>
<feature type="transmembrane region" description="Helical" evidence="7">
    <location>
        <begin position="321"/>
        <end position="342"/>
    </location>
</feature>
<evidence type="ECO:0000256" key="5">
    <source>
        <dbReference type="ARBA" id="ARBA00022989"/>
    </source>
</evidence>
<comment type="caution">
    <text evidence="9">The sequence shown here is derived from an EMBL/GenBank/DDBJ whole genome shotgun (WGS) entry which is preliminary data.</text>
</comment>
<keyword evidence="10" id="KW-1185">Reference proteome</keyword>
<feature type="transmembrane region" description="Helical" evidence="7">
    <location>
        <begin position="164"/>
        <end position="183"/>
    </location>
</feature>
<evidence type="ECO:0000256" key="2">
    <source>
        <dbReference type="ARBA" id="ARBA00022448"/>
    </source>
</evidence>
<dbReference type="PROSITE" id="PS50850">
    <property type="entry name" value="MFS"/>
    <property type="match status" value="1"/>
</dbReference>
<evidence type="ECO:0000313" key="10">
    <source>
        <dbReference type="Proteomes" id="UP000744769"/>
    </source>
</evidence>
<evidence type="ECO:0000256" key="3">
    <source>
        <dbReference type="ARBA" id="ARBA00022475"/>
    </source>
</evidence>
<keyword evidence="4 7" id="KW-0812">Transmembrane</keyword>
<feature type="transmembrane region" description="Helical" evidence="7">
    <location>
        <begin position="12"/>
        <end position="33"/>
    </location>
</feature>
<keyword evidence="5 7" id="KW-1133">Transmembrane helix</keyword>
<evidence type="ECO:0000259" key="8">
    <source>
        <dbReference type="PROSITE" id="PS50850"/>
    </source>
</evidence>
<feature type="transmembrane region" description="Helical" evidence="7">
    <location>
        <begin position="45"/>
        <end position="65"/>
    </location>
</feature>
<evidence type="ECO:0000256" key="1">
    <source>
        <dbReference type="ARBA" id="ARBA00004651"/>
    </source>
</evidence>
<dbReference type="InterPro" id="IPR011701">
    <property type="entry name" value="MFS"/>
</dbReference>
<dbReference type="Proteomes" id="UP000744769">
    <property type="component" value="Unassembled WGS sequence"/>
</dbReference>
<dbReference type="Gene3D" id="1.20.1250.20">
    <property type="entry name" value="MFS general substrate transporter like domains"/>
    <property type="match status" value="1"/>
</dbReference>
<dbReference type="Pfam" id="PF07690">
    <property type="entry name" value="MFS_1"/>
    <property type="match status" value="1"/>
</dbReference>
<dbReference type="Gene3D" id="1.20.1720.10">
    <property type="entry name" value="Multidrug resistance protein D"/>
    <property type="match status" value="1"/>
</dbReference>
<feature type="domain" description="Major facilitator superfamily (MFS) profile" evidence="8">
    <location>
        <begin position="11"/>
        <end position="452"/>
    </location>
</feature>
<gene>
    <name evidence="9" type="ORF">G9U51_05400</name>
</gene>
<evidence type="ECO:0000256" key="4">
    <source>
        <dbReference type="ARBA" id="ARBA00022692"/>
    </source>
</evidence>
<dbReference type="GO" id="GO:0022857">
    <property type="term" value="F:transmembrane transporter activity"/>
    <property type="evidence" value="ECO:0007669"/>
    <property type="project" value="InterPro"/>
</dbReference>
<feature type="transmembrane region" description="Helical" evidence="7">
    <location>
        <begin position="289"/>
        <end position="309"/>
    </location>
</feature>
<proteinExistence type="predicted"/>
<feature type="transmembrane region" description="Helical" evidence="7">
    <location>
        <begin position="389"/>
        <end position="409"/>
    </location>
</feature>
<dbReference type="AlphaFoldDB" id="A0A967AZE5"/>
<feature type="transmembrane region" description="Helical" evidence="7">
    <location>
        <begin position="195"/>
        <end position="215"/>
    </location>
</feature>
<keyword evidence="3" id="KW-1003">Cell membrane</keyword>
<dbReference type="InterPro" id="IPR020846">
    <property type="entry name" value="MFS_dom"/>
</dbReference>